<comment type="similarity">
    <text evidence="4">Belongs to the secreted LysM effector family.</text>
</comment>
<evidence type="ECO:0000256" key="3">
    <source>
        <dbReference type="ARBA" id="ARBA00023026"/>
    </source>
</evidence>
<dbReference type="PROSITE" id="PS51212">
    <property type="entry name" value="WSC"/>
    <property type="match status" value="1"/>
</dbReference>
<feature type="region of interest" description="Disordered" evidence="5">
    <location>
        <begin position="97"/>
        <end position="116"/>
    </location>
</feature>
<dbReference type="CDD" id="cd00118">
    <property type="entry name" value="LysM"/>
    <property type="match status" value="5"/>
</dbReference>
<evidence type="ECO:0000313" key="10">
    <source>
        <dbReference type="Proteomes" id="UP000076584"/>
    </source>
</evidence>
<dbReference type="PANTHER" id="PTHR34997:SF2">
    <property type="entry name" value="LYSM DOMAIN-CONTAINING PROTEIN-RELATED"/>
    <property type="match status" value="1"/>
</dbReference>
<feature type="region of interest" description="Disordered" evidence="5">
    <location>
        <begin position="220"/>
        <end position="249"/>
    </location>
</feature>
<feature type="domain" description="LysM" evidence="8">
    <location>
        <begin position="750"/>
        <end position="796"/>
    </location>
</feature>
<dbReference type="SUPFAM" id="SSF54106">
    <property type="entry name" value="LysM domain"/>
    <property type="match status" value="5"/>
</dbReference>
<proteinExistence type="inferred from homology"/>
<name>A0A167CND2_COLIC</name>
<evidence type="ECO:0000259" key="8">
    <source>
        <dbReference type="PROSITE" id="PS51782"/>
    </source>
</evidence>
<dbReference type="PANTHER" id="PTHR34997">
    <property type="entry name" value="AM15"/>
    <property type="match status" value="1"/>
</dbReference>
<accession>A0A167CND2</accession>
<dbReference type="Pfam" id="PF01476">
    <property type="entry name" value="LysM"/>
    <property type="match status" value="5"/>
</dbReference>
<dbReference type="InterPro" id="IPR018392">
    <property type="entry name" value="LysM"/>
</dbReference>
<evidence type="ECO:0000313" key="9">
    <source>
        <dbReference type="EMBL" id="KZL82817.1"/>
    </source>
</evidence>
<dbReference type="PROSITE" id="PS51782">
    <property type="entry name" value="LYSM"/>
    <property type="match status" value="6"/>
</dbReference>
<feature type="compositionally biased region" description="Low complexity" evidence="5">
    <location>
        <begin position="220"/>
        <end position="233"/>
    </location>
</feature>
<evidence type="ECO:0000256" key="2">
    <source>
        <dbReference type="ARBA" id="ARBA00022729"/>
    </source>
</evidence>
<feature type="region of interest" description="Disordered" evidence="5">
    <location>
        <begin position="366"/>
        <end position="423"/>
    </location>
</feature>
<comment type="caution">
    <text evidence="9">The sequence shown here is derived from an EMBL/GenBank/DDBJ whole genome shotgun (WGS) entry which is preliminary data.</text>
</comment>
<dbReference type="InterPro" id="IPR002889">
    <property type="entry name" value="WSC_carb-bd"/>
</dbReference>
<feature type="compositionally biased region" description="Low complexity" evidence="5">
    <location>
        <begin position="370"/>
        <end position="423"/>
    </location>
</feature>
<reference evidence="9 10" key="1">
    <citation type="submission" date="2015-06" db="EMBL/GenBank/DDBJ databases">
        <title>Survival trade-offs in plant roots during colonization by closely related pathogenic and mutualistic fungi.</title>
        <authorList>
            <person name="Hacquard S."/>
            <person name="Kracher B."/>
            <person name="Hiruma K."/>
            <person name="Weinman A."/>
            <person name="Muench P."/>
            <person name="Garrido Oter R."/>
            <person name="Ver Loren van Themaat E."/>
            <person name="Dallerey J.-F."/>
            <person name="Damm U."/>
            <person name="Henrissat B."/>
            <person name="Lespinet O."/>
            <person name="Thon M."/>
            <person name="Kemen E."/>
            <person name="McHardy A.C."/>
            <person name="Schulze-Lefert P."/>
            <person name="O'Connell R.J."/>
        </authorList>
    </citation>
    <scope>NUCLEOTIDE SEQUENCE [LARGE SCALE GENOMIC DNA]</scope>
    <source>
        <strain evidence="9 10">MAFF 238704</strain>
    </source>
</reference>
<feature type="domain" description="LysM" evidence="8">
    <location>
        <begin position="315"/>
        <end position="360"/>
    </location>
</feature>
<dbReference type="Pfam" id="PF01822">
    <property type="entry name" value="WSC"/>
    <property type="match status" value="1"/>
</dbReference>
<protein>
    <recommendedName>
        <fullName evidence="11">LysM domain-containing protein</fullName>
    </recommendedName>
</protein>
<evidence type="ECO:0000259" key="7">
    <source>
        <dbReference type="PROSITE" id="PS51212"/>
    </source>
</evidence>
<feature type="domain" description="LysM" evidence="8">
    <location>
        <begin position="591"/>
        <end position="637"/>
    </location>
</feature>
<dbReference type="SMART" id="SM00257">
    <property type="entry name" value="LysM"/>
    <property type="match status" value="6"/>
</dbReference>
<keyword evidence="1" id="KW-0147">Chitin-binding</keyword>
<evidence type="ECO:0000256" key="6">
    <source>
        <dbReference type="SAM" id="SignalP"/>
    </source>
</evidence>
<evidence type="ECO:0008006" key="11">
    <source>
        <dbReference type="Google" id="ProtNLM"/>
    </source>
</evidence>
<feature type="domain" description="WSC" evidence="7">
    <location>
        <begin position="119"/>
        <end position="213"/>
    </location>
</feature>
<evidence type="ECO:0000256" key="5">
    <source>
        <dbReference type="SAM" id="MobiDB-lite"/>
    </source>
</evidence>
<gene>
    <name evidence="9" type="ORF">CI238_11924</name>
</gene>
<sequence>MKTFWLLSLVELALLARKASCTNTPLLPYDPETTSDCADWFNNEDDKTCEWVRDYFRATPEEFSRWNPSVGLDCKPWYNWNSYCVITWTKVNETQTTTSTTTTSSPTSTAPTLGPSPTAWTDMGCYVEDPEMPLLDINFNPNGDPSLSVPKCWQTCYRRFYQYAGLQNGNQCWCGSYVGGEWAANQTDCNSPCTGNPSTFCGGPALIRIYKAEENVPSTTATGAAGATTTPASDAKHDSGAVKNPVSRTTPRHSLIQVQPSHSFTMLFSSAFTLLLASGLLSPVDAGRSVRALQARDGPSPALPYAPDTSTYCSWWVDVRAATTCDAIVSENFITLEQFRRWNPSLAATCAVEVGKSYCVEAFGEPAPSPSTTSIPTSTTLSTRTSTSTSTSTTSTQPLTTTIKPSSSSTTTTTSGNGITTPTPTQATIVNNCDAFYFVVAGDTCEAISAKHGITVAQFQSWNPSVGATCTGLWANAYACVSIVGHTPSPTTTGNGIATPTPTQATIVNNCDAFYFVVAGDTCEAISAKHGITVAQFQSWNPSVGATCTGLWANAYACVSIVGHTPSPTTTGNGIATPTPTQATIVNNCDAFYFVVAGDTCEAISAKHGITVAQFQSWNPSVGTTCTGLWANAYACVSIVGHTPTKPPTTTTTAGNGITTPTPIQPNMVGNCDRFYKVKSGDTCATIASSNGVTAQQITTWNPSVKSDCTALWLDYYICTSTVGHTPTTPGNGIQTPTPIQSGMTTSCKTFHFVTSGQTCQVITARYGITQANFVKWNPAVKSDCTGMWANAYVCVAVL</sequence>
<feature type="domain" description="LysM" evidence="8">
    <location>
        <begin position="674"/>
        <end position="720"/>
    </location>
</feature>
<evidence type="ECO:0000256" key="1">
    <source>
        <dbReference type="ARBA" id="ARBA00022669"/>
    </source>
</evidence>
<dbReference type="SMART" id="SM00321">
    <property type="entry name" value="WSC"/>
    <property type="match status" value="1"/>
</dbReference>
<feature type="domain" description="LysM" evidence="8">
    <location>
        <begin position="513"/>
        <end position="559"/>
    </location>
</feature>
<dbReference type="Gene3D" id="3.10.350.10">
    <property type="entry name" value="LysM domain"/>
    <property type="match status" value="6"/>
</dbReference>
<dbReference type="EMBL" id="LFIW01001287">
    <property type="protein sequence ID" value="KZL82817.1"/>
    <property type="molecule type" value="Genomic_DNA"/>
</dbReference>
<dbReference type="Proteomes" id="UP000076584">
    <property type="component" value="Unassembled WGS sequence"/>
</dbReference>
<dbReference type="STRING" id="1573173.A0A167CND2"/>
<feature type="domain" description="LysM" evidence="8">
    <location>
        <begin position="435"/>
        <end position="481"/>
    </location>
</feature>
<dbReference type="InterPro" id="IPR036779">
    <property type="entry name" value="LysM_dom_sf"/>
</dbReference>
<feature type="signal peptide" evidence="6">
    <location>
        <begin position="1"/>
        <end position="21"/>
    </location>
</feature>
<dbReference type="InterPro" id="IPR052210">
    <property type="entry name" value="LysM1-like"/>
</dbReference>
<keyword evidence="3" id="KW-0843">Virulence</keyword>
<feature type="chain" id="PRO_5007884798" description="LysM domain-containing protein" evidence="6">
    <location>
        <begin position="22"/>
        <end position="799"/>
    </location>
</feature>
<keyword evidence="10" id="KW-1185">Reference proteome</keyword>
<evidence type="ECO:0000256" key="4">
    <source>
        <dbReference type="ARBA" id="ARBA00044955"/>
    </source>
</evidence>
<dbReference type="AlphaFoldDB" id="A0A167CND2"/>
<dbReference type="GO" id="GO:0008061">
    <property type="term" value="F:chitin binding"/>
    <property type="evidence" value="ECO:0007669"/>
    <property type="project" value="UniProtKB-KW"/>
</dbReference>
<organism evidence="9 10">
    <name type="scientific">Colletotrichum incanum</name>
    <name type="common">Soybean anthracnose fungus</name>
    <dbReference type="NCBI Taxonomy" id="1573173"/>
    <lineage>
        <taxon>Eukaryota</taxon>
        <taxon>Fungi</taxon>
        <taxon>Dikarya</taxon>
        <taxon>Ascomycota</taxon>
        <taxon>Pezizomycotina</taxon>
        <taxon>Sordariomycetes</taxon>
        <taxon>Hypocreomycetidae</taxon>
        <taxon>Glomerellales</taxon>
        <taxon>Glomerellaceae</taxon>
        <taxon>Colletotrichum</taxon>
        <taxon>Colletotrichum spaethianum species complex</taxon>
    </lineage>
</organism>
<keyword evidence="2 6" id="KW-0732">Signal</keyword>